<proteinExistence type="predicted"/>
<evidence type="ECO:0000313" key="3">
    <source>
        <dbReference type="EMBL" id="EDO30318.1"/>
    </source>
</evidence>
<dbReference type="AlphaFoldDB" id="A7T143"/>
<dbReference type="PhylomeDB" id="A7T143"/>
<dbReference type="GO" id="GO:0008270">
    <property type="term" value="F:zinc ion binding"/>
    <property type="evidence" value="ECO:0007669"/>
    <property type="project" value="InterPro"/>
</dbReference>
<evidence type="ECO:0000259" key="2">
    <source>
        <dbReference type="Pfam" id="PF09166"/>
    </source>
</evidence>
<name>A7T143_NEMVE</name>
<organism evidence="3 4">
    <name type="scientific">Nematostella vectensis</name>
    <name type="common">Starlet sea anemone</name>
    <dbReference type="NCBI Taxonomy" id="45351"/>
    <lineage>
        <taxon>Eukaryota</taxon>
        <taxon>Metazoa</taxon>
        <taxon>Cnidaria</taxon>
        <taxon>Anthozoa</taxon>
        <taxon>Hexacorallia</taxon>
        <taxon>Actiniaria</taxon>
        <taxon>Edwardsiidae</taxon>
        <taxon>Nematostella</taxon>
    </lineage>
</organism>
<accession>A7T143</accession>
<dbReference type="Proteomes" id="UP000001593">
    <property type="component" value="Unassembled WGS sequence"/>
</dbReference>
<dbReference type="eggNOG" id="ENOG502QTSZ">
    <property type="taxonomic scope" value="Eukaryota"/>
</dbReference>
<dbReference type="HOGENOM" id="CLU_053157_0_0_1"/>
<dbReference type="GO" id="GO:0042167">
    <property type="term" value="P:heme catabolic process"/>
    <property type="evidence" value="ECO:0007669"/>
    <property type="project" value="InterPro"/>
</dbReference>
<dbReference type="STRING" id="45351.A7T143"/>
<feature type="domain" description="Biliverdin reductase catalytic" evidence="2">
    <location>
        <begin position="75"/>
        <end position="156"/>
    </location>
</feature>
<gene>
    <name evidence="3" type="ORF">NEMVEDRAFT_v1g220734</name>
</gene>
<evidence type="ECO:0000256" key="1">
    <source>
        <dbReference type="SAM" id="MobiDB-lite"/>
    </source>
</evidence>
<dbReference type="GO" id="GO:0004074">
    <property type="term" value="F:biliverdin reductase [NAD(P)H] activity"/>
    <property type="evidence" value="ECO:0007669"/>
    <property type="project" value="InterPro"/>
</dbReference>
<protein>
    <recommendedName>
        <fullName evidence="2">Biliverdin reductase catalytic domain-containing protein</fullName>
    </recommendedName>
</protein>
<keyword evidence="4" id="KW-1185">Reference proteome</keyword>
<dbReference type="InterPro" id="IPR015249">
    <property type="entry name" value="Biliverdin_Rdtase_cat"/>
</dbReference>
<dbReference type="SUPFAM" id="SSF55347">
    <property type="entry name" value="Glyceraldehyde-3-phosphate dehydrogenase-like, C-terminal domain"/>
    <property type="match status" value="1"/>
</dbReference>
<feature type="region of interest" description="Disordered" evidence="1">
    <location>
        <begin position="153"/>
        <end position="183"/>
    </location>
</feature>
<sequence length="232" mass="25787">AWEELAEPECAISPRKTLEIPNWSALYHGLILQEEDIGLHLPQQKELRETLKSKPRVTKAKMTFSATFSNQWIGDLTRAGFPSFSGLSRIHIVYTLFGEVTVSKASLLREENRICITATLLTKDKRPIEWTEDRGEGFQRSFGMDFELEDGSKFHYPPSTPSPSHGAPSGPSPHGEGGDAKSGPPKGLFAADLLLFLSKLRGEVKEEEMAEEKARVLHCLEVAGEIERLATL</sequence>
<feature type="compositionally biased region" description="Low complexity" evidence="1">
    <location>
        <begin position="162"/>
        <end position="174"/>
    </location>
</feature>
<dbReference type="Gene3D" id="3.30.360.10">
    <property type="entry name" value="Dihydrodipicolinate Reductase, domain 2"/>
    <property type="match status" value="1"/>
</dbReference>
<reference evidence="3 4" key="1">
    <citation type="journal article" date="2007" name="Science">
        <title>Sea anemone genome reveals ancestral eumetazoan gene repertoire and genomic organization.</title>
        <authorList>
            <person name="Putnam N.H."/>
            <person name="Srivastava M."/>
            <person name="Hellsten U."/>
            <person name="Dirks B."/>
            <person name="Chapman J."/>
            <person name="Salamov A."/>
            <person name="Terry A."/>
            <person name="Shapiro H."/>
            <person name="Lindquist E."/>
            <person name="Kapitonov V.V."/>
            <person name="Jurka J."/>
            <person name="Genikhovich G."/>
            <person name="Grigoriev I.V."/>
            <person name="Lucas S.M."/>
            <person name="Steele R.E."/>
            <person name="Finnerty J.R."/>
            <person name="Technau U."/>
            <person name="Martindale M.Q."/>
            <person name="Rokhsar D.S."/>
        </authorList>
    </citation>
    <scope>NUCLEOTIDE SEQUENCE [LARGE SCALE GENOMIC DNA]</scope>
    <source>
        <strain evidence="4">CH2 X CH6</strain>
    </source>
</reference>
<feature type="non-terminal residue" evidence="3">
    <location>
        <position position="1"/>
    </location>
</feature>
<evidence type="ECO:0000313" key="4">
    <source>
        <dbReference type="Proteomes" id="UP000001593"/>
    </source>
</evidence>
<dbReference type="EMBL" id="DS470074">
    <property type="protein sequence ID" value="EDO30318.1"/>
    <property type="molecule type" value="Genomic_DNA"/>
</dbReference>
<dbReference type="Pfam" id="PF09166">
    <property type="entry name" value="Biliv-reduc_cat"/>
    <property type="match status" value="1"/>
</dbReference>
<dbReference type="InParanoid" id="A7T143"/>